<dbReference type="SUPFAM" id="SSF51679">
    <property type="entry name" value="Bacterial luciferase-like"/>
    <property type="match status" value="1"/>
</dbReference>
<dbReference type="PANTHER" id="PTHR30011:SF16">
    <property type="entry name" value="C2H2 FINGER DOMAIN TRANSCRIPTION FACTOR (EUROFUNG)-RELATED"/>
    <property type="match status" value="1"/>
</dbReference>
<keyword evidence="1 6" id="KW-0285">Flavoprotein</keyword>
<dbReference type="Pfam" id="PF00296">
    <property type="entry name" value="Bac_luciferase"/>
    <property type="match status" value="1"/>
</dbReference>
<evidence type="ECO:0000256" key="4">
    <source>
        <dbReference type="ARBA" id="ARBA00023033"/>
    </source>
</evidence>
<name>A0A9X2Z8D1_9MYCO</name>
<comment type="caution">
    <text evidence="9">The sequence shown here is derived from an EMBL/GenBank/DDBJ whole genome shotgun (WGS) entry which is preliminary data.</text>
</comment>
<feature type="binding site" evidence="6">
    <location>
        <position position="235"/>
    </location>
    <ligand>
        <name>FMN</name>
        <dbReference type="ChEBI" id="CHEBI:58210"/>
    </ligand>
</feature>
<gene>
    <name evidence="9" type="ORF">H7K45_25935</name>
</gene>
<organism evidence="9 10">
    <name type="scientific">Mycobacterium yunnanensis</name>
    <dbReference type="NCBI Taxonomy" id="368477"/>
    <lineage>
        <taxon>Bacteria</taxon>
        <taxon>Bacillati</taxon>
        <taxon>Actinomycetota</taxon>
        <taxon>Actinomycetes</taxon>
        <taxon>Mycobacteriales</taxon>
        <taxon>Mycobacteriaceae</taxon>
        <taxon>Mycobacterium</taxon>
    </lineage>
</organism>
<dbReference type="InterPro" id="IPR016215">
    <property type="entry name" value="NTA_MOA"/>
</dbReference>
<dbReference type="EMBL" id="JACKVK010000013">
    <property type="protein sequence ID" value="MCV7423999.1"/>
    <property type="molecule type" value="Genomic_DNA"/>
</dbReference>
<evidence type="ECO:0000256" key="6">
    <source>
        <dbReference type="PIRSR" id="PIRSR000337-1"/>
    </source>
</evidence>
<dbReference type="InterPro" id="IPR011251">
    <property type="entry name" value="Luciferase-like_dom"/>
</dbReference>
<dbReference type="GO" id="GO:0016705">
    <property type="term" value="F:oxidoreductase activity, acting on paired donors, with incorporation or reduction of molecular oxygen"/>
    <property type="evidence" value="ECO:0007669"/>
    <property type="project" value="InterPro"/>
</dbReference>
<dbReference type="GO" id="GO:0004497">
    <property type="term" value="F:monooxygenase activity"/>
    <property type="evidence" value="ECO:0007669"/>
    <property type="project" value="UniProtKB-KW"/>
</dbReference>
<evidence type="ECO:0000259" key="8">
    <source>
        <dbReference type="Pfam" id="PF00296"/>
    </source>
</evidence>
<keyword evidence="10" id="KW-1185">Reference proteome</keyword>
<dbReference type="Gene3D" id="3.20.20.30">
    <property type="entry name" value="Luciferase-like domain"/>
    <property type="match status" value="1"/>
</dbReference>
<feature type="binding site" evidence="6">
    <location>
        <position position="109"/>
    </location>
    <ligand>
        <name>FMN</name>
        <dbReference type="ChEBI" id="CHEBI:58210"/>
    </ligand>
</feature>
<keyword evidence="3 9" id="KW-0560">Oxidoreductase</keyword>
<evidence type="ECO:0000256" key="5">
    <source>
        <dbReference type="ARBA" id="ARBA00033748"/>
    </source>
</evidence>
<dbReference type="Proteomes" id="UP001141629">
    <property type="component" value="Unassembled WGS sequence"/>
</dbReference>
<dbReference type="PANTHER" id="PTHR30011">
    <property type="entry name" value="ALKANESULFONATE MONOOXYGENASE-RELATED"/>
    <property type="match status" value="1"/>
</dbReference>
<evidence type="ECO:0000256" key="7">
    <source>
        <dbReference type="SAM" id="MobiDB-lite"/>
    </source>
</evidence>
<dbReference type="InterPro" id="IPR051260">
    <property type="entry name" value="Diverse_substr_monoxygenases"/>
</dbReference>
<dbReference type="PIRSF" id="PIRSF000337">
    <property type="entry name" value="NTA_MOA"/>
    <property type="match status" value="1"/>
</dbReference>
<dbReference type="InterPro" id="IPR036661">
    <property type="entry name" value="Luciferase-like_sf"/>
</dbReference>
<evidence type="ECO:0000313" key="9">
    <source>
        <dbReference type="EMBL" id="MCV7423999.1"/>
    </source>
</evidence>
<feature type="region of interest" description="Disordered" evidence="7">
    <location>
        <begin position="430"/>
        <end position="463"/>
    </location>
</feature>
<evidence type="ECO:0000256" key="2">
    <source>
        <dbReference type="ARBA" id="ARBA00022643"/>
    </source>
</evidence>
<dbReference type="RefSeq" id="WP_263998979.1">
    <property type="nucleotide sequence ID" value="NZ_JACKVK010000013.1"/>
</dbReference>
<feature type="domain" description="Luciferase-like" evidence="8">
    <location>
        <begin position="23"/>
        <end position="389"/>
    </location>
</feature>
<protein>
    <submittedName>
        <fullName evidence="9">NtaA/DmoA family FMN-dependent monooxygenase</fullName>
        <ecNumber evidence="9">1.14.-.-</ecNumber>
    </submittedName>
</protein>
<proteinExistence type="inferred from homology"/>
<evidence type="ECO:0000313" key="10">
    <source>
        <dbReference type="Proteomes" id="UP001141629"/>
    </source>
</evidence>
<accession>A0A9X2Z8D1</accession>
<keyword evidence="4 9" id="KW-0503">Monooxygenase</keyword>
<dbReference type="EC" id="1.14.-.-" evidence="9"/>
<reference evidence="9" key="2">
    <citation type="journal article" date="2022" name="BMC Genomics">
        <title>Comparative genome analysis of mycobacteria focusing on tRNA and non-coding RNA.</title>
        <authorList>
            <person name="Behra P.R.K."/>
            <person name="Pettersson B.M.F."/>
            <person name="Ramesh M."/>
            <person name="Das S."/>
            <person name="Dasgupta S."/>
            <person name="Kirsebom L.A."/>
        </authorList>
    </citation>
    <scope>NUCLEOTIDE SEQUENCE</scope>
    <source>
        <strain evidence="9">DSM 44838</strain>
    </source>
</reference>
<dbReference type="AlphaFoldDB" id="A0A9X2Z8D1"/>
<reference evidence="9" key="1">
    <citation type="submission" date="2020-07" db="EMBL/GenBank/DDBJ databases">
        <authorList>
            <person name="Pettersson B.M.F."/>
            <person name="Behra P.R.K."/>
            <person name="Ramesh M."/>
            <person name="Das S."/>
            <person name="Dasgupta S."/>
            <person name="Kirsebom L.A."/>
        </authorList>
    </citation>
    <scope>NUCLEOTIDE SEQUENCE</scope>
    <source>
        <strain evidence="9">DSM 44838</strain>
    </source>
</reference>
<evidence type="ECO:0000256" key="1">
    <source>
        <dbReference type="ARBA" id="ARBA00022630"/>
    </source>
</evidence>
<dbReference type="NCBIfam" id="TIGR03860">
    <property type="entry name" value="FMN_nitrolo"/>
    <property type="match status" value="1"/>
</dbReference>
<feature type="binding site" evidence="6">
    <location>
        <position position="159"/>
    </location>
    <ligand>
        <name>FMN</name>
        <dbReference type="ChEBI" id="CHEBI:58210"/>
    </ligand>
</feature>
<comment type="similarity">
    <text evidence="5">Belongs to the NtaA/SnaA/DszA monooxygenase family.</text>
</comment>
<feature type="binding site" evidence="6">
    <location>
        <position position="63"/>
    </location>
    <ligand>
        <name>FMN</name>
        <dbReference type="ChEBI" id="CHEBI:58210"/>
    </ligand>
</feature>
<keyword evidence="2 6" id="KW-0288">FMN</keyword>
<feature type="binding site" evidence="6">
    <location>
        <position position="163"/>
    </location>
    <ligand>
        <name>FMN</name>
        <dbReference type="ChEBI" id="CHEBI:58210"/>
    </ligand>
</feature>
<evidence type="ECO:0000256" key="3">
    <source>
        <dbReference type="ARBA" id="ARBA00023002"/>
    </source>
</evidence>
<sequence>MTIRDGGLIFGLYEQNCIGMGAGAVTLWRDRHDRRLEALTPGYWLDLARICEEGGLDLIFFGDVLGMYDTYAGSAETAITYGVELPAHDPAVLAGILAAATERLSFVVTASTTYSHPFDLARRFSTIDHLSGGRFGWNVVTSYLPNAAGNFGLDRMIDHDERYEIAEEFLDVTYQLWEGSWADDAFIADPASGLFANADRVRPINHDGKHFRVAGPHVSVPSRQRTPVIFQSGWSPRGRRFGARHAEVIFAGADGPESFVSGLADIRAHAAGQGRNPADVSALSSLSVVTAPTEAEVQRKVDRMQSVYVAEAQMAAFSAWSGVDLAAHTADDLAKRRTGHTESVLQEAGSGPAPLRIEELRRSHRSFYGGDHSGSFIGTPDVVADAIERHARVTGTAGYILRTFVSPETVEDFVTLILPRLRERGLHQPPSAVTTLRSRLRGTDRLPDTHPAARHRWPAVVAR</sequence>